<dbReference type="AlphaFoldDB" id="A3XNU4"/>
<evidence type="ECO:0000256" key="1">
    <source>
        <dbReference type="SAM" id="Phobius"/>
    </source>
</evidence>
<protein>
    <submittedName>
        <fullName evidence="2">Uncharacterized protein</fullName>
    </submittedName>
</protein>
<reference evidence="2 3" key="1">
    <citation type="journal article" date="2007" name="Nature">
        <title>Light stimulates growth of proteorhodopsin-containing marine Flavobacteria.</title>
        <authorList>
            <person name="Gomez-Consarnau L."/>
            <person name="Gonzalez J.M."/>
            <person name="Coll-Llado M."/>
            <person name="Gourdon P."/>
            <person name="Pascher T."/>
            <person name="Neutze R."/>
            <person name="Pedros-Alio C."/>
            <person name="Pinhassi J."/>
        </authorList>
    </citation>
    <scope>NUCLEOTIDE SEQUENCE [LARGE SCALE GENOMIC DNA]</scope>
    <source>
        <strain evidence="2 3">MED217</strain>
    </source>
</reference>
<keyword evidence="1" id="KW-1133">Transmembrane helix</keyword>
<keyword evidence="3" id="KW-1185">Reference proteome</keyword>
<evidence type="ECO:0000313" key="2">
    <source>
        <dbReference type="EMBL" id="EAQ48775.1"/>
    </source>
</evidence>
<feature type="transmembrane region" description="Helical" evidence="1">
    <location>
        <begin position="21"/>
        <end position="39"/>
    </location>
</feature>
<dbReference type="EMBL" id="AANC01000007">
    <property type="protein sequence ID" value="EAQ48775.1"/>
    <property type="molecule type" value="Genomic_DNA"/>
</dbReference>
<comment type="caution">
    <text evidence="2">The sequence shown here is derived from an EMBL/GenBank/DDBJ whole genome shotgun (WGS) entry which is preliminary data.</text>
</comment>
<sequence>MRNKKVNYKNLKNKNKKAIDEMAFFISGAVVFFNLVLNLM</sequence>
<accession>A3XNU4</accession>
<dbReference type="HOGENOM" id="CLU_3291741_0_0_10"/>
<name>A3XNU4_LEEBM</name>
<keyword evidence="1" id="KW-0472">Membrane</keyword>
<gene>
    <name evidence="2" type="ORF">MED217_09510</name>
</gene>
<dbReference type="Proteomes" id="UP000001601">
    <property type="component" value="Unassembled WGS sequence"/>
</dbReference>
<organism evidence="2 3">
    <name type="scientific">Leeuwenhoekiella blandensis (strain CECT 7118 / CCUG 51940 / KCTC 22103 / MED217)</name>
    <name type="common">Flavobacterium sp. (strain MED217)</name>
    <dbReference type="NCBI Taxonomy" id="398720"/>
    <lineage>
        <taxon>Bacteria</taxon>
        <taxon>Pseudomonadati</taxon>
        <taxon>Bacteroidota</taxon>
        <taxon>Flavobacteriia</taxon>
        <taxon>Flavobacteriales</taxon>
        <taxon>Flavobacteriaceae</taxon>
        <taxon>Leeuwenhoekiella</taxon>
    </lineage>
</organism>
<keyword evidence="1" id="KW-0812">Transmembrane</keyword>
<proteinExistence type="predicted"/>
<evidence type="ECO:0000313" key="3">
    <source>
        <dbReference type="Proteomes" id="UP000001601"/>
    </source>
</evidence>